<proteinExistence type="predicted"/>
<accession>A0A1I9G2H0</accession>
<reference evidence="1" key="1">
    <citation type="journal article" date="2007" name="Science">
        <title>Draft genome of the filarial nematode parasite Brugia malayi.</title>
        <authorList>
            <person name="Ghedin E."/>
            <person name="Wang S."/>
            <person name="Spiro D."/>
            <person name="Caler E."/>
            <person name="Zhao Q."/>
            <person name="Crabtree J."/>
            <person name="Allen J.E."/>
            <person name="Delcher A.L."/>
            <person name="Guiliano D.B."/>
            <person name="Miranda-Saavedra D."/>
            <person name="Angiuoli S.V."/>
            <person name="Creasy T."/>
            <person name="Amedeo P."/>
            <person name="Haas B."/>
            <person name="El-Sayed N.M."/>
            <person name="Wortman J.R."/>
            <person name="Feldblyum T."/>
            <person name="Tallon L."/>
            <person name="Schatz M."/>
            <person name="Shumway M."/>
            <person name="Koo H."/>
            <person name="Salzberg S.L."/>
            <person name="Schobel S."/>
            <person name="Pertea M."/>
            <person name="Pop M."/>
            <person name="White O."/>
            <person name="Barton G.J."/>
            <person name="Carlow C.K."/>
            <person name="Crawford M.J."/>
            <person name="Daub J."/>
            <person name="Dimmic M.W."/>
            <person name="Estes C.F."/>
            <person name="Foster J.M."/>
            <person name="Ganatra M."/>
            <person name="Gregory W.F."/>
            <person name="Johnson N.M."/>
            <person name="Jin J."/>
            <person name="Komuniecki R."/>
            <person name="Korf I."/>
            <person name="Kumar S."/>
            <person name="Laney S."/>
            <person name="Li B.W."/>
            <person name="Li W."/>
            <person name="Lindblom T.H."/>
            <person name="Lustigman S."/>
            <person name="Ma D."/>
            <person name="Maina C.V."/>
            <person name="Martin D.M."/>
            <person name="McCarter J.P."/>
            <person name="McReynolds L."/>
            <person name="Mitreva M."/>
            <person name="Nutman T.B."/>
            <person name="Parkinson J."/>
            <person name="Peregrin-Alvarez J.M."/>
            <person name="Poole C."/>
            <person name="Ren Q."/>
            <person name="Saunders L."/>
            <person name="Sluder A.E."/>
            <person name="Smith K."/>
            <person name="Stanke M."/>
            <person name="Unnasch T.R."/>
            <person name="Ware J."/>
            <person name="Wei A.D."/>
            <person name="Weil G."/>
            <person name="Williams D.J."/>
            <person name="Zhang Y."/>
            <person name="Williams S.A."/>
            <person name="Fraser-Liggett C."/>
            <person name="Slatko B."/>
            <person name="Blaxter M.L."/>
            <person name="Scott A.L."/>
        </authorList>
    </citation>
    <scope>NUCLEOTIDE SEQUENCE</scope>
    <source>
        <strain evidence="1">FR3</strain>
    </source>
</reference>
<organism evidence="1">
    <name type="scientific">Brugia malayi</name>
    <name type="common">Filarial nematode worm</name>
    <dbReference type="NCBI Taxonomy" id="6279"/>
    <lineage>
        <taxon>Eukaryota</taxon>
        <taxon>Metazoa</taxon>
        <taxon>Ecdysozoa</taxon>
        <taxon>Nematoda</taxon>
        <taxon>Chromadorea</taxon>
        <taxon>Rhabditida</taxon>
        <taxon>Spirurina</taxon>
        <taxon>Spiruromorpha</taxon>
        <taxon>Filarioidea</taxon>
        <taxon>Onchocercidae</taxon>
        <taxon>Brugia</taxon>
    </lineage>
</organism>
<dbReference type="AlphaFoldDB" id="A0A1I9G2H0"/>
<reference evidence="1" key="2">
    <citation type="submission" date="2012-12" db="EMBL/GenBank/DDBJ databases">
        <authorList>
            <consortium name="WormBase Consortium"/>
            <person name="Ghedin E."/>
            <person name="Paulini M."/>
        </authorList>
    </citation>
    <scope>NUCLEOTIDE SEQUENCE</scope>
    <source>
        <strain evidence="1">FR3</strain>
    </source>
</reference>
<gene>
    <name evidence="1" type="primary">Bm1338</name>
    <name evidence="1" type="ORF">BM_Bm1338</name>
</gene>
<name>A0A1I9G2H0_BRUMA</name>
<evidence type="ECO:0000313" key="1">
    <source>
        <dbReference type="EMBL" id="CDP96199.1"/>
    </source>
</evidence>
<sequence length="67" mass="6879">MKPAVVGVPIAVVTVVVGRQCDAPNELEFDPDNPAITVAVVPEVVAAAWAAANAAAFSGNIYLKKEC</sequence>
<protein>
    <submittedName>
        <fullName evidence="1">Bm1338</fullName>
    </submittedName>
</protein>
<dbReference type="EMBL" id="LN856957">
    <property type="protein sequence ID" value="CDP96199.1"/>
    <property type="molecule type" value="Genomic_DNA"/>
</dbReference>